<dbReference type="AlphaFoldDB" id="A0AA39F0A1"/>
<comment type="caution">
    <text evidence="1">The sequence shown here is derived from an EMBL/GenBank/DDBJ whole genome shotgun (WGS) entry which is preliminary data.</text>
</comment>
<organism evidence="1 2">
    <name type="scientific">Microctonus hyperodae</name>
    <name type="common">Parasitoid wasp</name>
    <dbReference type="NCBI Taxonomy" id="165561"/>
    <lineage>
        <taxon>Eukaryota</taxon>
        <taxon>Metazoa</taxon>
        <taxon>Ecdysozoa</taxon>
        <taxon>Arthropoda</taxon>
        <taxon>Hexapoda</taxon>
        <taxon>Insecta</taxon>
        <taxon>Pterygota</taxon>
        <taxon>Neoptera</taxon>
        <taxon>Endopterygota</taxon>
        <taxon>Hymenoptera</taxon>
        <taxon>Apocrita</taxon>
        <taxon>Ichneumonoidea</taxon>
        <taxon>Braconidae</taxon>
        <taxon>Euphorinae</taxon>
        <taxon>Microctonus</taxon>
    </lineage>
</organism>
<accession>A0AA39F0A1</accession>
<dbReference type="Proteomes" id="UP001168972">
    <property type="component" value="Unassembled WGS sequence"/>
</dbReference>
<reference evidence="1" key="2">
    <citation type="submission" date="2023-03" db="EMBL/GenBank/DDBJ databases">
        <authorList>
            <person name="Inwood S.N."/>
            <person name="Skelly J.G."/>
            <person name="Guhlin J."/>
            <person name="Harrop T.W.R."/>
            <person name="Goldson S.G."/>
            <person name="Dearden P.K."/>
        </authorList>
    </citation>
    <scope>NUCLEOTIDE SEQUENCE</scope>
    <source>
        <strain evidence="1">Lincoln</strain>
        <tissue evidence="1">Whole body</tissue>
    </source>
</reference>
<evidence type="ECO:0000313" key="2">
    <source>
        <dbReference type="Proteomes" id="UP001168972"/>
    </source>
</evidence>
<name>A0AA39F0A1_MICHY</name>
<evidence type="ECO:0000313" key="1">
    <source>
        <dbReference type="EMBL" id="KAK0159526.1"/>
    </source>
</evidence>
<protein>
    <submittedName>
        <fullName evidence="1">Uncharacterized protein</fullName>
    </submittedName>
</protein>
<proteinExistence type="predicted"/>
<reference evidence="1" key="1">
    <citation type="journal article" date="2023" name="bioRxiv">
        <title>Scaffold-level genome assemblies of two parasitoid biocontrol wasps reveal the parthenogenesis mechanism and an associated novel virus.</title>
        <authorList>
            <person name="Inwood S."/>
            <person name="Skelly J."/>
            <person name="Guhlin J."/>
            <person name="Harrop T."/>
            <person name="Goldson S."/>
            <person name="Dearden P."/>
        </authorList>
    </citation>
    <scope>NUCLEOTIDE SEQUENCE</scope>
    <source>
        <strain evidence="1">Lincoln</strain>
        <tissue evidence="1">Whole body</tissue>
    </source>
</reference>
<keyword evidence="2" id="KW-1185">Reference proteome</keyword>
<gene>
    <name evidence="1" type="ORF">PV327_010985</name>
</gene>
<sequence>MSHICRIYQADKVITRKQIVEDPKTLRNVVNYSKDSSDHSHGVEEVCIFNEIPIFHIMKNASLDSMHDIYESICRYEIAKILNRFINVDKLFSLEALNSRIQFIYHARQNVPPKICAPSLKKQLLIMSSSEMAT</sequence>
<dbReference type="EMBL" id="JAQQBR010001849">
    <property type="protein sequence ID" value="KAK0159526.1"/>
    <property type="molecule type" value="Genomic_DNA"/>
</dbReference>